<evidence type="ECO:0000259" key="17">
    <source>
        <dbReference type="PROSITE" id="PS50109"/>
    </source>
</evidence>
<sequence length="638" mass="69273">MIRRMLGVLARRSILLLVGLAMTLLVLISLGGMSSSVFVAETVQGSASAINVAGSLRRLTHRIASLVVADAGDGQGASPRVAEAIRSFEEQLVHPALIRVLERAPDGLFAATYRGVEASWQLSLRPRFDSILAHGPPPTADNIQAMLVDVDAYVDQLNTLVAVLEHDTETRIQDLGRILAVAIGLTLMVMAAVLVLLHRMLHQPLNDLLGKANRIAGGDFSARAEYTGRNELGRVGTAFNLMAGELSKLYRDLEARVDAKTAELQRSNRSLELLYHAIARLYHSPAAPEAYTATLRDIEQLIGLRGSQACIEPRHDGPAAVMASTFGPCAERAADATGAELACARCRGDARPWSYESEGDHDLLRVPLRDSERRYGMLRLALAPGQRLEGWQRQLVEALSQHIGMALGAARRSEQERLLALQEERSVIARELHDSLAQALSYMKIQVALLQPMVGDPARATEAGATLADLREGINAAYRQLRELLVSFRLKMTGDFPELLHAAVEEYAAKGKLELVLETRLADCPLGPNQEVHVLHIIREALSNMVRHAQARHAWVRLNCDPGGRLTVDVEDDGVGLGEAAVDTRHHHGLAIMRERARSLGGSIELGSRPGGGTRLRLRFAAGANTVHAEPVMFGGVA</sequence>
<keyword evidence="5" id="KW-0597">Phosphoprotein</keyword>
<keyword evidence="13 14" id="KW-0472">Membrane</keyword>
<dbReference type="InterPro" id="IPR011712">
    <property type="entry name" value="Sig_transdc_His_kin_sub3_dim/P"/>
</dbReference>
<name>A0A323UUI0_9RHOO</name>
<dbReference type="InterPro" id="IPR042295">
    <property type="entry name" value="NarX-like_N_sf"/>
</dbReference>
<dbReference type="InterPro" id="IPR016380">
    <property type="entry name" value="Sig_transdc_His_kin_NarX/NarQ"/>
</dbReference>
<dbReference type="EC" id="2.7.13.3" evidence="14"/>
<evidence type="ECO:0000256" key="7">
    <source>
        <dbReference type="ARBA" id="ARBA00022692"/>
    </source>
</evidence>
<dbReference type="PROSITE" id="PS50109">
    <property type="entry name" value="HIS_KIN"/>
    <property type="match status" value="1"/>
</dbReference>
<evidence type="ECO:0000256" key="2">
    <source>
        <dbReference type="ARBA" id="ARBA00004429"/>
    </source>
</evidence>
<keyword evidence="3 14" id="KW-1003">Cell membrane</keyword>
<dbReference type="SMART" id="SM00387">
    <property type="entry name" value="HATPase_c"/>
    <property type="match status" value="1"/>
</dbReference>
<protein>
    <recommendedName>
        <fullName evidence="14">Sensor protein</fullName>
        <ecNumber evidence="14">2.7.13.3</ecNumber>
    </recommendedName>
</protein>
<dbReference type="CDD" id="cd16917">
    <property type="entry name" value="HATPase_UhpB-NarQ-NarX-like"/>
    <property type="match status" value="1"/>
</dbReference>
<dbReference type="Gene3D" id="1.10.8.500">
    <property type="entry name" value="HAMP domain in histidine kinase"/>
    <property type="match status" value="1"/>
</dbReference>
<comment type="catalytic activity">
    <reaction evidence="1 14">
        <text>ATP + protein L-histidine = ADP + protein N-phospho-L-histidine.</text>
        <dbReference type="EC" id="2.7.13.3"/>
    </reaction>
</comment>
<dbReference type="InterPro" id="IPR003660">
    <property type="entry name" value="HAMP_dom"/>
</dbReference>
<dbReference type="Proteomes" id="UP000248259">
    <property type="component" value="Unassembled WGS sequence"/>
</dbReference>
<gene>
    <name evidence="19" type="ORF">DNK49_12800</name>
</gene>
<keyword evidence="10 14" id="KW-0067">ATP-binding</keyword>
<dbReference type="Gene3D" id="1.20.5.1930">
    <property type="match status" value="1"/>
</dbReference>
<feature type="domain" description="Histidine kinase" evidence="17">
    <location>
        <begin position="427"/>
        <end position="624"/>
    </location>
</feature>
<dbReference type="OrthoDB" id="9811306at2"/>
<dbReference type="GO" id="GO:0000155">
    <property type="term" value="F:phosphorelay sensor kinase activity"/>
    <property type="evidence" value="ECO:0007669"/>
    <property type="project" value="UniProtKB-UniRule"/>
</dbReference>
<dbReference type="SUPFAM" id="SSF158472">
    <property type="entry name" value="HAMP domain-like"/>
    <property type="match status" value="1"/>
</dbReference>
<evidence type="ECO:0000256" key="8">
    <source>
        <dbReference type="ARBA" id="ARBA00022741"/>
    </source>
</evidence>
<keyword evidence="9 14" id="KW-0418">Kinase</keyword>
<evidence type="ECO:0000313" key="19">
    <source>
        <dbReference type="EMBL" id="PZA16189.1"/>
    </source>
</evidence>
<evidence type="ECO:0000256" key="14">
    <source>
        <dbReference type="PIRNR" id="PIRNR003167"/>
    </source>
</evidence>
<dbReference type="Pfam" id="PF13675">
    <property type="entry name" value="PilJ"/>
    <property type="match status" value="1"/>
</dbReference>
<dbReference type="InterPro" id="IPR029095">
    <property type="entry name" value="NarX-like_N"/>
</dbReference>
<evidence type="ECO:0000256" key="15">
    <source>
        <dbReference type="SAM" id="Coils"/>
    </source>
</evidence>
<evidence type="ECO:0000313" key="20">
    <source>
        <dbReference type="Proteomes" id="UP000248259"/>
    </source>
</evidence>
<comment type="subcellular location">
    <subcellularLocation>
        <location evidence="2">Cell inner membrane</location>
        <topology evidence="2">Multi-pass membrane protein</topology>
    </subcellularLocation>
</comment>
<dbReference type="Pfam" id="PF02518">
    <property type="entry name" value="HATPase_c"/>
    <property type="match status" value="1"/>
</dbReference>
<dbReference type="SUPFAM" id="SSF55781">
    <property type="entry name" value="GAF domain-like"/>
    <property type="match status" value="1"/>
</dbReference>
<dbReference type="PANTHER" id="PTHR24421">
    <property type="entry name" value="NITRATE/NITRITE SENSOR PROTEIN NARX-RELATED"/>
    <property type="match status" value="1"/>
</dbReference>
<evidence type="ECO:0000256" key="4">
    <source>
        <dbReference type="ARBA" id="ARBA00022519"/>
    </source>
</evidence>
<dbReference type="PANTHER" id="PTHR24421:SF10">
    <property type="entry name" value="NITRATE_NITRITE SENSOR PROTEIN NARQ"/>
    <property type="match status" value="1"/>
</dbReference>
<feature type="transmembrane region" description="Helical" evidence="16">
    <location>
        <begin position="178"/>
        <end position="197"/>
    </location>
</feature>
<keyword evidence="12 14" id="KW-0902">Two-component regulatory system</keyword>
<feature type="domain" description="HAMP" evidence="18">
    <location>
        <begin position="199"/>
        <end position="251"/>
    </location>
</feature>
<evidence type="ECO:0000256" key="13">
    <source>
        <dbReference type="ARBA" id="ARBA00023136"/>
    </source>
</evidence>
<dbReference type="PROSITE" id="PS50885">
    <property type="entry name" value="HAMP"/>
    <property type="match status" value="1"/>
</dbReference>
<dbReference type="SMART" id="SM00304">
    <property type="entry name" value="HAMP"/>
    <property type="match status" value="1"/>
</dbReference>
<reference evidence="19 20" key="1">
    <citation type="submission" date="2018-06" db="EMBL/GenBank/DDBJ databases">
        <title>Azoarcus communis strain SWub3 genome.</title>
        <authorList>
            <person name="Zorraquino Salvo V."/>
            <person name="Toubiana D."/>
            <person name="Blumwald E."/>
        </authorList>
    </citation>
    <scope>NUCLEOTIDE SEQUENCE [LARGE SCALE GENOMIC DNA]</scope>
    <source>
        <strain evidence="19 20">SWub3</strain>
    </source>
</reference>
<dbReference type="Pfam" id="PF07730">
    <property type="entry name" value="HisKA_3"/>
    <property type="match status" value="1"/>
</dbReference>
<dbReference type="SUPFAM" id="SSF55874">
    <property type="entry name" value="ATPase domain of HSP90 chaperone/DNA topoisomerase II/histidine kinase"/>
    <property type="match status" value="1"/>
</dbReference>
<evidence type="ECO:0000256" key="3">
    <source>
        <dbReference type="ARBA" id="ARBA00022475"/>
    </source>
</evidence>
<keyword evidence="8 14" id="KW-0547">Nucleotide-binding</keyword>
<dbReference type="Pfam" id="PF00672">
    <property type="entry name" value="HAMP"/>
    <property type="match status" value="1"/>
</dbReference>
<dbReference type="GO" id="GO:0005886">
    <property type="term" value="C:plasma membrane"/>
    <property type="evidence" value="ECO:0007669"/>
    <property type="project" value="UniProtKB-SubCell"/>
</dbReference>
<dbReference type="RefSeq" id="WP_110525121.1">
    <property type="nucleotide sequence ID" value="NZ_QKOE01000008.1"/>
</dbReference>
<comment type="caution">
    <text evidence="19">The sequence shown here is derived from an EMBL/GenBank/DDBJ whole genome shotgun (WGS) entry which is preliminary data.</text>
</comment>
<keyword evidence="15" id="KW-0175">Coiled coil</keyword>
<evidence type="ECO:0000256" key="12">
    <source>
        <dbReference type="ARBA" id="ARBA00023012"/>
    </source>
</evidence>
<evidence type="ECO:0000259" key="18">
    <source>
        <dbReference type="PROSITE" id="PS50885"/>
    </source>
</evidence>
<dbReference type="InterPro" id="IPR005467">
    <property type="entry name" value="His_kinase_dom"/>
</dbReference>
<keyword evidence="6 14" id="KW-0808">Transferase</keyword>
<keyword evidence="11 16" id="KW-1133">Transmembrane helix</keyword>
<dbReference type="CDD" id="cd19408">
    <property type="entry name" value="NarX_NarQ_sensor"/>
    <property type="match status" value="1"/>
</dbReference>
<dbReference type="InterPro" id="IPR036890">
    <property type="entry name" value="HATPase_C_sf"/>
</dbReference>
<keyword evidence="7 16" id="KW-0812">Transmembrane</keyword>
<dbReference type="InterPro" id="IPR050482">
    <property type="entry name" value="Sensor_HK_TwoCompSys"/>
</dbReference>
<evidence type="ECO:0000256" key="1">
    <source>
        <dbReference type="ARBA" id="ARBA00000085"/>
    </source>
</evidence>
<dbReference type="InterPro" id="IPR003594">
    <property type="entry name" value="HATPase_dom"/>
</dbReference>
<dbReference type="PIRSF" id="PIRSF003167">
    <property type="entry name" value="STHK_NarX/NarQ"/>
    <property type="match status" value="1"/>
</dbReference>
<evidence type="ECO:0000256" key="6">
    <source>
        <dbReference type="ARBA" id="ARBA00022679"/>
    </source>
</evidence>
<proteinExistence type="predicted"/>
<keyword evidence="20" id="KW-1185">Reference proteome</keyword>
<dbReference type="GO" id="GO:0005524">
    <property type="term" value="F:ATP binding"/>
    <property type="evidence" value="ECO:0007669"/>
    <property type="project" value="UniProtKB-UniRule"/>
</dbReference>
<evidence type="ECO:0000256" key="10">
    <source>
        <dbReference type="ARBA" id="ARBA00022840"/>
    </source>
</evidence>
<organism evidence="19 20">
    <name type="scientific">Parazoarcus communis SWub3 = DSM 12120</name>
    <dbReference type="NCBI Taxonomy" id="1121029"/>
    <lineage>
        <taxon>Bacteria</taxon>
        <taxon>Pseudomonadati</taxon>
        <taxon>Pseudomonadota</taxon>
        <taxon>Betaproteobacteria</taxon>
        <taxon>Rhodocyclales</taxon>
        <taxon>Zoogloeaceae</taxon>
        <taxon>Parazoarcus</taxon>
    </lineage>
</organism>
<accession>A0A323UUI0</accession>
<dbReference type="Gene3D" id="3.30.565.10">
    <property type="entry name" value="Histidine kinase-like ATPase, C-terminal domain"/>
    <property type="match status" value="1"/>
</dbReference>
<dbReference type="CDD" id="cd06225">
    <property type="entry name" value="HAMP"/>
    <property type="match status" value="1"/>
</dbReference>
<dbReference type="EMBL" id="QKOE01000008">
    <property type="protein sequence ID" value="PZA16189.1"/>
    <property type="molecule type" value="Genomic_DNA"/>
</dbReference>
<dbReference type="GO" id="GO:0046983">
    <property type="term" value="F:protein dimerization activity"/>
    <property type="evidence" value="ECO:0007669"/>
    <property type="project" value="UniProtKB-UniRule"/>
</dbReference>
<evidence type="ECO:0000256" key="9">
    <source>
        <dbReference type="ARBA" id="ARBA00022777"/>
    </source>
</evidence>
<evidence type="ECO:0000256" key="16">
    <source>
        <dbReference type="SAM" id="Phobius"/>
    </source>
</evidence>
<evidence type="ECO:0000256" key="5">
    <source>
        <dbReference type="ARBA" id="ARBA00022553"/>
    </source>
</evidence>
<dbReference type="AlphaFoldDB" id="A0A323UUI0"/>
<feature type="coiled-coil region" evidence="15">
    <location>
        <begin position="243"/>
        <end position="270"/>
    </location>
</feature>
<keyword evidence="4 14" id="KW-0997">Cell inner membrane</keyword>
<evidence type="ECO:0000256" key="11">
    <source>
        <dbReference type="ARBA" id="ARBA00022989"/>
    </source>
</evidence>
<dbReference type="Gene3D" id="1.20.120.960">
    <property type="entry name" value="Histidine kinase NarX, sensor domain"/>
    <property type="match status" value="1"/>
</dbReference>